<dbReference type="InterPro" id="IPR005195">
    <property type="entry name" value="Glyco_hydro_65_M"/>
</dbReference>
<dbReference type="InterPro" id="IPR005196">
    <property type="entry name" value="Glyco_hydro_65_N"/>
</dbReference>
<dbReference type="InterPro" id="IPR005194">
    <property type="entry name" value="Glyco_hydro_65_C"/>
</dbReference>
<evidence type="ECO:0000259" key="9">
    <source>
        <dbReference type="Pfam" id="PF03636"/>
    </source>
</evidence>
<feature type="domain" description="Glycoside hydrolase family 65 central catalytic" evidence="7">
    <location>
        <begin position="431"/>
        <end position="613"/>
    </location>
</feature>
<evidence type="ECO:0000313" key="10">
    <source>
        <dbReference type="EMBL" id="OJJ38023.1"/>
    </source>
</evidence>
<dbReference type="InterPro" id="IPR012341">
    <property type="entry name" value="6hp_glycosidase-like_sf"/>
</dbReference>
<dbReference type="Pfam" id="PF03636">
    <property type="entry name" value="Glyco_hydro_65N"/>
    <property type="match status" value="1"/>
</dbReference>
<dbReference type="InterPro" id="IPR011013">
    <property type="entry name" value="Gal_mutarotase_sf_dom"/>
</dbReference>
<proteinExistence type="inferred from homology"/>
<organism evidence="10 11">
    <name type="scientific">Aspergillus wentii DTO 134E9</name>
    <dbReference type="NCBI Taxonomy" id="1073089"/>
    <lineage>
        <taxon>Eukaryota</taxon>
        <taxon>Fungi</taxon>
        <taxon>Dikarya</taxon>
        <taxon>Ascomycota</taxon>
        <taxon>Pezizomycotina</taxon>
        <taxon>Eurotiomycetes</taxon>
        <taxon>Eurotiomycetidae</taxon>
        <taxon>Eurotiales</taxon>
        <taxon>Aspergillaceae</taxon>
        <taxon>Aspergillus</taxon>
        <taxon>Aspergillus subgen. Cremei</taxon>
    </lineage>
</organism>
<dbReference type="OrthoDB" id="200349at2759"/>
<keyword evidence="11" id="KW-1185">Reference proteome</keyword>
<dbReference type="SUPFAM" id="SSF74650">
    <property type="entry name" value="Galactose mutarotase-like"/>
    <property type="match status" value="1"/>
</dbReference>
<dbReference type="Gene3D" id="1.50.10.10">
    <property type="match status" value="1"/>
</dbReference>
<reference evidence="11" key="1">
    <citation type="journal article" date="2017" name="Genome Biol.">
        <title>Comparative genomics reveals high biological diversity and specific adaptations in the industrially and medically important fungal genus Aspergillus.</title>
        <authorList>
            <person name="de Vries R.P."/>
            <person name="Riley R."/>
            <person name="Wiebenga A."/>
            <person name="Aguilar-Osorio G."/>
            <person name="Amillis S."/>
            <person name="Uchima C.A."/>
            <person name="Anderluh G."/>
            <person name="Asadollahi M."/>
            <person name="Askin M."/>
            <person name="Barry K."/>
            <person name="Battaglia E."/>
            <person name="Bayram O."/>
            <person name="Benocci T."/>
            <person name="Braus-Stromeyer S.A."/>
            <person name="Caldana C."/>
            <person name="Canovas D."/>
            <person name="Cerqueira G.C."/>
            <person name="Chen F."/>
            <person name="Chen W."/>
            <person name="Choi C."/>
            <person name="Clum A."/>
            <person name="Dos Santos R.A."/>
            <person name="Damasio A.R."/>
            <person name="Diallinas G."/>
            <person name="Emri T."/>
            <person name="Fekete E."/>
            <person name="Flipphi M."/>
            <person name="Freyberg S."/>
            <person name="Gallo A."/>
            <person name="Gournas C."/>
            <person name="Habgood R."/>
            <person name="Hainaut M."/>
            <person name="Harispe M.L."/>
            <person name="Henrissat B."/>
            <person name="Hilden K.S."/>
            <person name="Hope R."/>
            <person name="Hossain A."/>
            <person name="Karabika E."/>
            <person name="Karaffa L."/>
            <person name="Karanyi Z."/>
            <person name="Krasevec N."/>
            <person name="Kuo A."/>
            <person name="Kusch H."/>
            <person name="LaButti K."/>
            <person name="Lagendijk E.L."/>
            <person name="Lapidus A."/>
            <person name="Levasseur A."/>
            <person name="Lindquist E."/>
            <person name="Lipzen A."/>
            <person name="Logrieco A.F."/>
            <person name="MacCabe A."/>
            <person name="Maekelae M.R."/>
            <person name="Malavazi I."/>
            <person name="Melin P."/>
            <person name="Meyer V."/>
            <person name="Mielnichuk N."/>
            <person name="Miskei M."/>
            <person name="Molnar A.P."/>
            <person name="Mule G."/>
            <person name="Ngan C.Y."/>
            <person name="Orejas M."/>
            <person name="Orosz E."/>
            <person name="Ouedraogo J.P."/>
            <person name="Overkamp K.M."/>
            <person name="Park H.-S."/>
            <person name="Perrone G."/>
            <person name="Piumi F."/>
            <person name="Punt P.J."/>
            <person name="Ram A.F."/>
            <person name="Ramon A."/>
            <person name="Rauscher S."/>
            <person name="Record E."/>
            <person name="Riano-Pachon D.M."/>
            <person name="Robert V."/>
            <person name="Roehrig J."/>
            <person name="Ruller R."/>
            <person name="Salamov A."/>
            <person name="Salih N.S."/>
            <person name="Samson R.A."/>
            <person name="Sandor E."/>
            <person name="Sanguinetti M."/>
            <person name="Schuetze T."/>
            <person name="Sepcic K."/>
            <person name="Shelest E."/>
            <person name="Sherlock G."/>
            <person name="Sophianopoulou V."/>
            <person name="Squina F.M."/>
            <person name="Sun H."/>
            <person name="Susca A."/>
            <person name="Todd R.B."/>
            <person name="Tsang A."/>
            <person name="Unkles S.E."/>
            <person name="van de Wiele N."/>
            <person name="van Rossen-Uffink D."/>
            <person name="Oliveira J.V."/>
            <person name="Vesth T.C."/>
            <person name="Visser J."/>
            <person name="Yu J.-H."/>
            <person name="Zhou M."/>
            <person name="Andersen M.R."/>
            <person name="Archer D.B."/>
            <person name="Baker S.E."/>
            <person name="Benoit I."/>
            <person name="Brakhage A.A."/>
            <person name="Braus G.H."/>
            <person name="Fischer R."/>
            <person name="Frisvad J.C."/>
            <person name="Goldman G.H."/>
            <person name="Houbraken J."/>
            <person name="Oakley B."/>
            <person name="Pocsi I."/>
            <person name="Scazzocchio C."/>
            <person name="Seiboth B."/>
            <person name="vanKuyk P.A."/>
            <person name="Wortman J."/>
            <person name="Dyer P.S."/>
            <person name="Grigoriev I.V."/>
        </authorList>
    </citation>
    <scope>NUCLEOTIDE SEQUENCE [LARGE SCALE GENOMIC DNA]</scope>
    <source>
        <strain evidence="11">DTO 134E9</strain>
    </source>
</reference>
<feature type="chain" id="PRO_5012137613" description="alpha,alpha-trehalase" evidence="6">
    <location>
        <begin position="18"/>
        <end position="1036"/>
    </location>
</feature>
<feature type="signal peptide" evidence="6">
    <location>
        <begin position="1"/>
        <end position="17"/>
    </location>
</feature>
<evidence type="ECO:0000256" key="1">
    <source>
        <dbReference type="ARBA" id="ARBA00001576"/>
    </source>
</evidence>
<dbReference type="PANTHER" id="PTHR11051:SF8">
    <property type="entry name" value="PROTEIN-GLUCOSYLGALACTOSYLHYDROXYLYSINE GLUCOSIDASE"/>
    <property type="match status" value="1"/>
</dbReference>
<dbReference type="InterPro" id="IPR037018">
    <property type="entry name" value="GH65_N"/>
</dbReference>
<dbReference type="RefSeq" id="XP_040691699.1">
    <property type="nucleotide sequence ID" value="XM_040832554.1"/>
</dbReference>
<dbReference type="SUPFAM" id="SSF48208">
    <property type="entry name" value="Six-hairpin glycosidases"/>
    <property type="match status" value="1"/>
</dbReference>
<sequence>MLYSVLTFLSLIGSVYTLPSAASSPSSDRTARVLARHEPGLNNNPKSKLYETRFPNVTWDQDNWELSTTLLDQAHFQSRIPIANGYLGINVAAAGPFFEVDEPVNGDVVDEWPIFQRRQTFATVGGFFDSHPTTEKSNFGWLNQYGGESIISGIPHWSGLVVELSDGSYLDASVEKSTLSGFRSSFDYKGGIFTWEYTWTPRDVSFAIQYRLFAHKLNVNQAAVQLQITPSADSQVTIANVLDGTAAVRTDFVTKGRNASAGAVYSAVRPNGINNVTAYLYAGIQASNEFKNSTASLLQNKPYVGANESSIAEGVTARLTAKTTATITKYVGGASSDGFANPQEVAKNAFTAARKSGFELLLKSHIAEWSVVFPDDSVDDYSFPENRTLPDDPNIIESAIHAVANSYYLLQNTIGDNALATVNNAPIDSNSISVGGLTSDTYGGLIFWDAEVWMQPGLVASFPSAVKTIANYRTNRYGQALANAQTSYVSSKNATRFSSNAAAFPWTSGRFGNCTGTGPCFDYEYHIGGDIALSFRNYWAVTGDTEFFKESLFPVHDSIATFYSELVTKNGSVYELTNMTDPDEFANHVDNGGYTMPLIATTLNTTNWFRELLGLEQNETFTDIADHILVGRDPNSDITLEYTGMNGSISVKQADVVLNSFPLEYTQNYTSKNALIDMEYYANKQSPDGPGMTFAIFSIVANTIAPSGCSAYTYDLYTTQPYTRGPWFQFSEQLLDDYSINGGFHPAFPFLTGHGGANQVALLGYLGLRLTSSFTLSINPNLPPQIPHLKYRTFFWQGWPITAQSNYTHTTITRLSDALPTANQTFANAPIVVHVGPADNFTSYSLPTKGTITVPNRQVASIKTVPGNIAQCAPKVTTNSPYEPGQFPLAAVDGADTTKWQPAQANTSSRITVSLSPETYYTRISSLFFDWASAPPLNATVYFHNSTSSGFATDAQTHRFTIAPVNVSAPYNAASAATITPYTGNTTSVTLPDGFWSGRYATLEIIGSHALENPLNGTGAIVAEWGIIADGKSLRV</sequence>
<dbReference type="Gene3D" id="2.60.120.260">
    <property type="entry name" value="Galactose-binding domain-like"/>
    <property type="match status" value="1"/>
</dbReference>
<keyword evidence="5" id="KW-0325">Glycoprotein</keyword>
<dbReference type="GeneID" id="63748402"/>
<dbReference type="AlphaFoldDB" id="A0A1L9RT16"/>
<dbReference type="GO" id="GO:0005993">
    <property type="term" value="P:trehalose catabolic process"/>
    <property type="evidence" value="ECO:0007669"/>
    <property type="project" value="TreeGrafter"/>
</dbReference>
<dbReference type="InterPro" id="IPR008928">
    <property type="entry name" value="6-hairpin_glycosidase_sf"/>
</dbReference>
<evidence type="ECO:0000256" key="6">
    <source>
        <dbReference type="SAM" id="SignalP"/>
    </source>
</evidence>
<dbReference type="GO" id="GO:0004555">
    <property type="term" value="F:alpha,alpha-trehalase activity"/>
    <property type="evidence" value="ECO:0007669"/>
    <property type="project" value="UniProtKB-EC"/>
</dbReference>
<name>A0A1L9RT16_ASPWE</name>
<feature type="domain" description="Glycoside hydrolase family 65 C-terminal" evidence="8">
    <location>
        <begin position="775"/>
        <end position="820"/>
    </location>
</feature>
<keyword evidence="4" id="KW-0378">Hydrolase</keyword>
<gene>
    <name evidence="10" type="ORF">ASPWEDRAFT_24005</name>
</gene>
<dbReference type="VEuPathDB" id="FungiDB:ASPWEDRAFT_24005"/>
<evidence type="ECO:0000259" key="8">
    <source>
        <dbReference type="Pfam" id="PF03633"/>
    </source>
</evidence>
<dbReference type="EMBL" id="KV878210">
    <property type="protein sequence ID" value="OJJ38023.1"/>
    <property type="molecule type" value="Genomic_DNA"/>
</dbReference>
<dbReference type="FunFam" id="1.50.10.10:FF:000032">
    <property type="entry name" value="Vacuolar acid trehalase"/>
    <property type="match status" value="1"/>
</dbReference>
<dbReference type="Pfam" id="PF03633">
    <property type="entry name" value="Glyco_hydro_65C"/>
    <property type="match status" value="1"/>
</dbReference>
<dbReference type="PANTHER" id="PTHR11051">
    <property type="entry name" value="GLYCOSYL HYDROLASE-RELATED"/>
    <property type="match status" value="1"/>
</dbReference>
<dbReference type="Pfam" id="PF03632">
    <property type="entry name" value="Glyco_hydro_65m"/>
    <property type="match status" value="1"/>
</dbReference>
<dbReference type="GO" id="GO:0009277">
    <property type="term" value="C:fungal-type cell wall"/>
    <property type="evidence" value="ECO:0007669"/>
    <property type="project" value="TreeGrafter"/>
</dbReference>
<dbReference type="STRING" id="1073089.A0A1L9RT16"/>
<evidence type="ECO:0000313" key="11">
    <source>
        <dbReference type="Proteomes" id="UP000184383"/>
    </source>
</evidence>
<comment type="catalytic activity">
    <reaction evidence="1">
        <text>alpha,alpha-trehalose + H2O = alpha-D-glucose + beta-D-glucose</text>
        <dbReference type="Rhea" id="RHEA:32675"/>
        <dbReference type="ChEBI" id="CHEBI:15377"/>
        <dbReference type="ChEBI" id="CHEBI:15903"/>
        <dbReference type="ChEBI" id="CHEBI:16551"/>
        <dbReference type="ChEBI" id="CHEBI:17925"/>
        <dbReference type="EC" id="3.2.1.28"/>
    </reaction>
</comment>
<protein>
    <recommendedName>
        <fullName evidence="3">alpha,alpha-trehalase</fullName>
        <ecNumber evidence="3">3.2.1.28</ecNumber>
    </recommendedName>
</protein>
<dbReference type="Proteomes" id="UP000184383">
    <property type="component" value="Unassembled WGS sequence"/>
</dbReference>
<evidence type="ECO:0000256" key="3">
    <source>
        <dbReference type="ARBA" id="ARBA00012757"/>
    </source>
</evidence>
<feature type="domain" description="Glycoside hydrolase family 65 N-terminal" evidence="9">
    <location>
        <begin position="72"/>
        <end position="337"/>
    </location>
</feature>
<evidence type="ECO:0000256" key="2">
    <source>
        <dbReference type="ARBA" id="ARBA00006768"/>
    </source>
</evidence>
<keyword evidence="6" id="KW-0732">Signal</keyword>
<evidence type="ECO:0000256" key="5">
    <source>
        <dbReference type="ARBA" id="ARBA00023180"/>
    </source>
</evidence>
<comment type="similarity">
    <text evidence="2">Belongs to the glycosyl hydrolase 65 family.</text>
</comment>
<accession>A0A1L9RT16</accession>
<evidence type="ECO:0000259" key="7">
    <source>
        <dbReference type="Pfam" id="PF03632"/>
    </source>
</evidence>
<evidence type="ECO:0000256" key="4">
    <source>
        <dbReference type="ARBA" id="ARBA00022801"/>
    </source>
</evidence>
<dbReference type="EC" id="3.2.1.28" evidence="3"/>
<dbReference type="Gene3D" id="2.70.98.40">
    <property type="entry name" value="Glycoside hydrolase, family 65, N-terminal domain"/>
    <property type="match status" value="1"/>
</dbReference>
<dbReference type="GO" id="GO:0030246">
    <property type="term" value="F:carbohydrate binding"/>
    <property type="evidence" value="ECO:0007669"/>
    <property type="project" value="InterPro"/>
</dbReference>